<protein>
    <submittedName>
        <fullName evidence="3">Uncharacterized protein</fullName>
    </submittedName>
</protein>
<accession>A0ABR1PTZ8</accession>
<sequence length="330" mass="35883">MLPNTIKWSGFTLALYVRLAAANGYTYSGGIDFHAEGWDAAFRNPDIVHDNFNQAGNTDYWVNIAAADIPRPGYGGNVSSALALSLQCRPGDDEETLFALTTVRRHRLDQNAADHLSSRGEQKPIGPERPVHDDTESEEEGLEVKDLCATIYHLFDDSQQRARYDYGDCRSFLSDDCISSMMSETSRFCEDSLATKEPIVRSSAWCVGSDSAVTFGGIEGSLEWDAFWAYHGQETHDPANKSALMAMQEAVVPIVWHTRQSYPSGDHEFTVTSVACVRAGDIPARPRPTPTTTRPPVVTATSTGVSMPTATGGVERFLGAAVLAVVLVAA</sequence>
<feature type="region of interest" description="Disordered" evidence="1">
    <location>
        <begin position="111"/>
        <end position="140"/>
    </location>
</feature>
<feature type="signal peptide" evidence="2">
    <location>
        <begin position="1"/>
        <end position="22"/>
    </location>
</feature>
<proteinExistence type="predicted"/>
<evidence type="ECO:0000313" key="4">
    <source>
        <dbReference type="Proteomes" id="UP001391051"/>
    </source>
</evidence>
<name>A0ABR1PTZ8_9PEZI</name>
<evidence type="ECO:0000256" key="1">
    <source>
        <dbReference type="SAM" id="MobiDB-lite"/>
    </source>
</evidence>
<keyword evidence="4" id="KW-1185">Reference proteome</keyword>
<reference evidence="3 4" key="1">
    <citation type="submission" date="2023-01" db="EMBL/GenBank/DDBJ databases">
        <title>Analysis of 21 Apiospora genomes using comparative genomics revels a genus with tremendous synthesis potential of carbohydrate active enzymes and secondary metabolites.</title>
        <authorList>
            <person name="Sorensen T."/>
        </authorList>
    </citation>
    <scope>NUCLEOTIDE SEQUENCE [LARGE SCALE GENOMIC DNA]</scope>
    <source>
        <strain evidence="3 4">CBS 24483</strain>
    </source>
</reference>
<evidence type="ECO:0000256" key="2">
    <source>
        <dbReference type="SAM" id="SignalP"/>
    </source>
</evidence>
<dbReference type="GeneID" id="92083887"/>
<feature type="compositionally biased region" description="Low complexity" evidence="1">
    <location>
        <begin position="290"/>
        <end position="301"/>
    </location>
</feature>
<gene>
    <name evidence="3" type="ORF">PG986_014603</name>
</gene>
<dbReference type="Proteomes" id="UP001391051">
    <property type="component" value="Unassembled WGS sequence"/>
</dbReference>
<organism evidence="3 4">
    <name type="scientific">Apiospora aurea</name>
    <dbReference type="NCBI Taxonomy" id="335848"/>
    <lineage>
        <taxon>Eukaryota</taxon>
        <taxon>Fungi</taxon>
        <taxon>Dikarya</taxon>
        <taxon>Ascomycota</taxon>
        <taxon>Pezizomycotina</taxon>
        <taxon>Sordariomycetes</taxon>
        <taxon>Xylariomycetidae</taxon>
        <taxon>Amphisphaeriales</taxon>
        <taxon>Apiosporaceae</taxon>
        <taxon>Apiospora</taxon>
    </lineage>
</organism>
<feature type="region of interest" description="Disordered" evidence="1">
    <location>
        <begin position="281"/>
        <end position="304"/>
    </location>
</feature>
<comment type="caution">
    <text evidence="3">The sequence shown here is derived from an EMBL/GenBank/DDBJ whole genome shotgun (WGS) entry which is preliminary data.</text>
</comment>
<feature type="chain" id="PRO_5047324843" evidence="2">
    <location>
        <begin position="23"/>
        <end position="330"/>
    </location>
</feature>
<dbReference type="RefSeq" id="XP_066693063.1">
    <property type="nucleotide sequence ID" value="XM_066850825.1"/>
</dbReference>
<dbReference type="EMBL" id="JAQQWE010000010">
    <property type="protein sequence ID" value="KAK7937735.1"/>
    <property type="molecule type" value="Genomic_DNA"/>
</dbReference>
<keyword evidence="2" id="KW-0732">Signal</keyword>
<evidence type="ECO:0000313" key="3">
    <source>
        <dbReference type="EMBL" id="KAK7937735.1"/>
    </source>
</evidence>